<feature type="chain" id="PRO_5031219692" evidence="1">
    <location>
        <begin position="27"/>
        <end position="179"/>
    </location>
</feature>
<reference evidence="2" key="1">
    <citation type="submission" date="2021-01" db="EMBL/GenBank/DDBJ databases">
        <authorList>
            <person name="Corre E."/>
            <person name="Pelletier E."/>
            <person name="Niang G."/>
            <person name="Scheremetjew M."/>
            <person name="Finn R."/>
            <person name="Kale V."/>
            <person name="Holt S."/>
            <person name="Cochrane G."/>
            <person name="Meng A."/>
            <person name="Brown T."/>
            <person name="Cohen L."/>
        </authorList>
    </citation>
    <scope>NUCLEOTIDE SEQUENCE</scope>
    <source>
        <strain evidence="2">RCC1130</strain>
    </source>
</reference>
<organism evidence="2">
    <name type="scientific">Calcidiscus leptoporus</name>
    <dbReference type="NCBI Taxonomy" id="127549"/>
    <lineage>
        <taxon>Eukaryota</taxon>
        <taxon>Haptista</taxon>
        <taxon>Haptophyta</taxon>
        <taxon>Prymnesiophyceae</taxon>
        <taxon>Coccolithales</taxon>
        <taxon>Calcidiscaceae</taxon>
        <taxon>Calcidiscus</taxon>
    </lineage>
</organism>
<protein>
    <submittedName>
        <fullName evidence="2">Uncharacterized protein</fullName>
    </submittedName>
</protein>
<feature type="signal peptide" evidence="1">
    <location>
        <begin position="1"/>
        <end position="26"/>
    </location>
</feature>
<accession>A0A7S0JH72</accession>
<dbReference type="AlphaFoldDB" id="A0A7S0JH72"/>
<evidence type="ECO:0000256" key="1">
    <source>
        <dbReference type="SAM" id="SignalP"/>
    </source>
</evidence>
<keyword evidence="1" id="KW-0732">Signal</keyword>
<proteinExistence type="predicted"/>
<sequence>MASLRSIKLMRGVLVLIASLARGAWGYNAGAAHQPTRISGGDATARPLCVLTLATGSRRLCDGFHQTLIAEVADAHGAMLRVQPLALRTCSNVALARLLVPDSPCIGWLYSDDRCDAIQQLRVRVRLLDPPCSIFVRAGAARAATADEALIMQTLRLAHGGRTQHAEDSYSLLEGFLSI</sequence>
<name>A0A7S0JH72_9EUKA</name>
<dbReference type="EMBL" id="HBER01054115">
    <property type="protein sequence ID" value="CAD8551723.1"/>
    <property type="molecule type" value="Transcribed_RNA"/>
</dbReference>
<gene>
    <name evidence="2" type="ORF">CLEP1334_LOCUS27013</name>
</gene>
<evidence type="ECO:0000313" key="2">
    <source>
        <dbReference type="EMBL" id="CAD8551723.1"/>
    </source>
</evidence>